<protein>
    <recommendedName>
        <fullName evidence="5">Dipeptidylpeptidase IV N-terminal domain-containing protein</fullName>
    </recommendedName>
</protein>
<dbReference type="EMBL" id="MHWW01000011">
    <property type="protein sequence ID" value="OHB14983.1"/>
    <property type="molecule type" value="Genomic_DNA"/>
</dbReference>
<feature type="compositionally biased region" description="Low complexity" evidence="1">
    <location>
        <begin position="65"/>
        <end position="84"/>
    </location>
</feature>
<evidence type="ECO:0008006" key="5">
    <source>
        <dbReference type="Google" id="ProtNLM"/>
    </source>
</evidence>
<evidence type="ECO:0000256" key="1">
    <source>
        <dbReference type="SAM" id="MobiDB-lite"/>
    </source>
</evidence>
<evidence type="ECO:0000256" key="2">
    <source>
        <dbReference type="SAM" id="Phobius"/>
    </source>
</evidence>
<comment type="caution">
    <text evidence="3">The sequence shown here is derived from an EMBL/GenBank/DDBJ whole genome shotgun (WGS) entry which is preliminary data.</text>
</comment>
<gene>
    <name evidence="3" type="ORF">A2431_02960</name>
</gene>
<dbReference type="SUPFAM" id="SSF69304">
    <property type="entry name" value="Tricorn protease N-terminal domain"/>
    <property type="match status" value="1"/>
</dbReference>
<keyword evidence="2" id="KW-0812">Transmembrane</keyword>
<keyword evidence="2" id="KW-0472">Membrane</keyword>
<keyword evidence="2" id="KW-1133">Transmembrane helix</keyword>
<name>A0A1G2V020_9BACT</name>
<accession>A0A1G2V020</accession>
<organism evidence="3 4">
    <name type="scientific">Candidatus Zambryskibacteria bacterium RIFOXYC1_FULL_39_10</name>
    <dbReference type="NCBI Taxonomy" id="1802779"/>
    <lineage>
        <taxon>Bacteria</taxon>
        <taxon>Candidatus Zambryskiibacteriota</taxon>
    </lineage>
</organism>
<dbReference type="AlphaFoldDB" id="A0A1G2V020"/>
<evidence type="ECO:0000313" key="3">
    <source>
        <dbReference type="EMBL" id="OHB14983.1"/>
    </source>
</evidence>
<proteinExistence type="predicted"/>
<dbReference type="Proteomes" id="UP000177697">
    <property type="component" value="Unassembled WGS sequence"/>
</dbReference>
<feature type="region of interest" description="Disordered" evidence="1">
    <location>
        <begin position="65"/>
        <end position="85"/>
    </location>
</feature>
<evidence type="ECO:0000313" key="4">
    <source>
        <dbReference type="Proteomes" id="UP000177697"/>
    </source>
</evidence>
<reference evidence="3 4" key="1">
    <citation type="journal article" date="2016" name="Nat. Commun.">
        <title>Thousands of microbial genomes shed light on interconnected biogeochemical processes in an aquifer system.</title>
        <authorList>
            <person name="Anantharaman K."/>
            <person name="Brown C.T."/>
            <person name="Hug L.A."/>
            <person name="Sharon I."/>
            <person name="Castelle C.J."/>
            <person name="Probst A.J."/>
            <person name="Thomas B.C."/>
            <person name="Singh A."/>
            <person name="Wilkins M.J."/>
            <person name="Karaoz U."/>
            <person name="Brodie E.L."/>
            <person name="Williams K.H."/>
            <person name="Hubbard S.S."/>
            <person name="Banfield J.F."/>
        </authorList>
    </citation>
    <scope>NUCLEOTIDE SEQUENCE [LARGE SCALE GENOMIC DNA]</scope>
</reference>
<sequence>MGYWPSFLRLQKLKMTKKILLIIGILIVIGIAVFMIFFSAPATETGESRVGFSIRDYLPFGNSDNTSNNASTTDQNNNGNQDDNIVTTLSNQPIQELRKISNEPVAGAIVFNIGTTSVVRFVEKGTGNVYEARSDSNQILRLTNTTIPKIVRAFWLPSGSGFLAQTLMAENEIIETNFVKLNKNQASSTVESLTPYSTTIGKLPTDIKEITIKPDGSKIFYYTVSNSVSNWYVSNPDGTNSSLVASNPLTEWLPKWIAGNVVMMQNKGSSKSLGYTYSFDVSTKNFKKVGTGAAGISSNPNSDGSLSLISNGGSLPKLFLVDNKETTITAVSEYTLAEKCVWFKEKSPSVLCAVPYDVPRGDYPDVWYKGLVSTYDDIKRIDLTLNTSSDVANLYGLSDEQIDVVDISLSPDETHLIFRNKIDGYLWLLRIEE</sequence>
<feature type="transmembrane region" description="Helical" evidence="2">
    <location>
        <begin position="20"/>
        <end position="40"/>
    </location>
</feature>